<dbReference type="Proteomes" id="UP001144673">
    <property type="component" value="Chromosome 4"/>
</dbReference>
<dbReference type="GeneID" id="80898446"/>
<dbReference type="EMBL" id="JAJHUN010000009">
    <property type="protein sequence ID" value="KAJ4150541.1"/>
    <property type="molecule type" value="Genomic_DNA"/>
</dbReference>
<proteinExistence type="predicted"/>
<reference evidence="2" key="1">
    <citation type="journal article" date="2023" name="Access Microbiol">
        <title>De-novo genome assembly for Akanthomyces muscarius, a biocontrol agent of insect agricultural pests.</title>
        <authorList>
            <person name="Erdos Z."/>
            <person name="Studholme D.J."/>
            <person name="Raymond B."/>
            <person name="Sharma M."/>
        </authorList>
    </citation>
    <scope>NUCLEOTIDE SEQUENCE</scope>
    <source>
        <strain evidence="2">Ve6</strain>
    </source>
</reference>
<organism evidence="2 3">
    <name type="scientific">Akanthomyces muscarius</name>
    <name type="common">Entomopathogenic fungus</name>
    <name type="synonym">Lecanicillium muscarium</name>
    <dbReference type="NCBI Taxonomy" id="2231603"/>
    <lineage>
        <taxon>Eukaryota</taxon>
        <taxon>Fungi</taxon>
        <taxon>Dikarya</taxon>
        <taxon>Ascomycota</taxon>
        <taxon>Pezizomycotina</taxon>
        <taxon>Sordariomycetes</taxon>
        <taxon>Hypocreomycetidae</taxon>
        <taxon>Hypocreales</taxon>
        <taxon>Cordycipitaceae</taxon>
        <taxon>Akanthomyces</taxon>
    </lineage>
</organism>
<feature type="compositionally biased region" description="Basic and acidic residues" evidence="1">
    <location>
        <begin position="140"/>
        <end position="156"/>
    </location>
</feature>
<protein>
    <submittedName>
        <fullName evidence="2">Uncharacterized protein</fullName>
    </submittedName>
</protein>
<accession>A0A9W8QAC9</accession>
<evidence type="ECO:0000256" key="1">
    <source>
        <dbReference type="SAM" id="MobiDB-lite"/>
    </source>
</evidence>
<feature type="compositionally biased region" description="Basic and acidic residues" evidence="1">
    <location>
        <begin position="118"/>
        <end position="133"/>
    </location>
</feature>
<keyword evidence="3" id="KW-1185">Reference proteome</keyword>
<dbReference type="RefSeq" id="XP_056052255.1">
    <property type="nucleotide sequence ID" value="XM_056200402.1"/>
</dbReference>
<evidence type="ECO:0000313" key="3">
    <source>
        <dbReference type="Proteomes" id="UP001144673"/>
    </source>
</evidence>
<feature type="region of interest" description="Disordered" evidence="1">
    <location>
        <begin position="1"/>
        <end position="156"/>
    </location>
</feature>
<name>A0A9W8QAC9_AKAMU</name>
<evidence type="ECO:0000313" key="2">
    <source>
        <dbReference type="EMBL" id="KAJ4150541.1"/>
    </source>
</evidence>
<gene>
    <name evidence="2" type="ORF">LMH87_011287</name>
</gene>
<sequence length="156" mass="16199">MSASKNADSVVSEHAEVHSRVPPSEPLTTKGHAPGVLLGNDRVPEFHAETHAPGTAPASRTFQPNPEGQVPGGSEDGAHGASHPGSGQTSQELHGGHRKKEGHFAAPAHGDIGMEDSVGSRKLDVGREGRGKASENYPTAEDRVPEGAETVAAERR</sequence>
<dbReference type="KEGG" id="amus:LMH87_011287"/>
<comment type="caution">
    <text evidence="2">The sequence shown here is derived from an EMBL/GenBank/DDBJ whole genome shotgun (WGS) entry which is preliminary data.</text>
</comment>
<dbReference type="AlphaFoldDB" id="A0A9W8QAC9"/>